<dbReference type="InterPro" id="IPR031312">
    <property type="entry name" value="Na/sul_symport_CS"/>
</dbReference>
<dbReference type="PANTHER" id="PTHR10283:SF82">
    <property type="entry name" value="SOLUTE CARRIER FAMILY 13 MEMBER 2"/>
    <property type="match status" value="1"/>
</dbReference>
<keyword evidence="9" id="KW-1185">Reference proteome</keyword>
<evidence type="ECO:0000256" key="1">
    <source>
        <dbReference type="ARBA" id="ARBA00004141"/>
    </source>
</evidence>
<dbReference type="CDD" id="cd01115">
    <property type="entry name" value="SLC13_permease"/>
    <property type="match status" value="1"/>
</dbReference>
<keyword evidence="5 7" id="KW-1133">Transmembrane helix</keyword>
<dbReference type="GO" id="GO:0005886">
    <property type="term" value="C:plasma membrane"/>
    <property type="evidence" value="ECO:0007669"/>
    <property type="project" value="TreeGrafter"/>
</dbReference>
<dbReference type="Pfam" id="PF00939">
    <property type="entry name" value="Na_sulph_symp"/>
    <property type="match status" value="3"/>
</dbReference>
<name>A0A3S1B832_ELYCH</name>
<dbReference type="STRING" id="188477.A0A3S1B832"/>
<comment type="similarity">
    <text evidence="2">Belongs to the SLC13A/DASS transporter (TC 2.A.47) family. NADC subfamily.</text>
</comment>
<proteinExistence type="inferred from homology"/>
<protein>
    <recommendedName>
        <fullName evidence="10">Citrate transporter-like domain-containing protein</fullName>
    </recommendedName>
</protein>
<feature type="transmembrane region" description="Helical" evidence="7">
    <location>
        <begin position="380"/>
        <end position="401"/>
    </location>
</feature>
<keyword evidence="3" id="KW-0813">Transport</keyword>
<evidence type="ECO:0000256" key="2">
    <source>
        <dbReference type="ARBA" id="ARBA00006772"/>
    </source>
</evidence>
<feature type="transmembrane region" description="Helical" evidence="7">
    <location>
        <begin position="330"/>
        <end position="357"/>
    </location>
</feature>
<organism evidence="8 9">
    <name type="scientific">Elysia chlorotica</name>
    <name type="common">Eastern emerald elysia</name>
    <name type="synonym">Sea slug</name>
    <dbReference type="NCBI Taxonomy" id="188477"/>
    <lineage>
        <taxon>Eukaryota</taxon>
        <taxon>Metazoa</taxon>
        <taxon>Spiralia</taxon>
        <taxon>Lophotrochozoa</taxon>
        <taxon>Mollusca</taxon>
        <taxon>Gastropoda</taxon>
        <taxon>Heterobranchia</taxon>
        <taxon>Euthyneura</taxon>
        <taxon>Panpulmonata</taxon>
        <taxon>Sacoglossa</taxon>
        <taxon>Placobranchoidea</taxon>
        <taxon>Plakobranchidae</taxon>
        <taxon>Elysia</taxon>
    </lineage>
</organism>
<dbReference type="InterPro" id="IPR001898">
    <property type="entry name" value="SLC13A/DASS"/>
</dbReference>
<dbReference type="EMBL" id="RQTK01000590">
    <property type="protein sequence ID" value="RUS77322.1"/>
    <property type="molecule type" value="Genomic_DNA"/>
</dbReference>
<comment type="subcellular location">
    <subcellularLocation>
        <location evidence="1">Membrane</location>
        <topology evidence="1">Multi-pass membrane protein</topology>
    </subcellularLocation>
</comment>
<evidence type="ECO:0008006" key="10">
    <source>
        <dbReference type="Google" id="ProtNLM"/>
    </source>
</evidence>
<feature type="transmembrane region" description="Helical" evidence="7">
    <location>
        <begin position="73"/>
        <end position="91"/>
    </location>
</feature>
<feature type="transmembrane region" description="Helical" evidence="7">
    <location>
        <begin position="30"/>
        <end position="53"/>
    </location>
</feature>
<dbReference type="PANTHER" id="PTHR10283">
    <property type="entry name" value="SOLUTE CARRIER FAMILY 13 MEMBER"/>
    <property type="match status" value="1"/>
</dbReference>
<dbReference type="GO" id="GO:0015141">
    <property type="term" value="F:succinate transmembrane transporter activity"/>
    <property type="evidence" value="ECO:0007669"/>
    <property type="project" value="UniProtKB-ARBA"/>
</dbReference>
<feature type="transmembrane region" description="Helical" evidence="7">
    <location>
        <begin position="150"/>
        <end position="173"/>
    </location>
</feature>
<evidence type="ECO:0000256" key="5">
    <source>
        <dbReference type="ARBA" id="ARBA00022989"/>
    </source>
</evidence>
<accession>A0A3S1B832</accession>
<dbReference type="AlphaFoldDB" id="A0A3S1B832"/>
<reference evidence="8 9" key="1">
    <citation type="submission" date="2019-01" db="EMBL/GenBank/DDBJ databases">
        <title>A draft genome assembly of the solar-powered sea slug Elysia chlorotica.</title>
        <authorList>
            <person name="Cai H."/>
            <person name="Li Q."/>
            <person name="Fang X."/>
            <person name="Li J."/>
            <person name="Curtis N.E."/>
            <person name="Altenburger A."/>
            <person name="Shibata T."/>
            <person name="Feng M."/>
            <person name="Maeda T."/>
            <person name="Schwartz J.A."/>
            <person name="Shigenobu S."/>
            <person name="Lundholm N."/>
            <person name="Nishiyama T."/>
            <person name="Yang H."/>
            <person name="Hasebe M."/>
            <person name="Li S."/>
            <person name="Pierce S.K."/>
            <person name="Wang J."/>
        </authorList>
    </citation>
    <scope>NUCLEOTIDE SEQUENCE [LARGE SCALE GENOMIC DNA]</scope>
    <source>
        <strain evidence="8">EC2010</strain>
        <tissue evidence="8">Whole organism of an adult</tissue>
    </source>
</reference>
<evidence type="ECO:0000313" key="8">
    <source>
        <dbReference type="EMBL" id="RUS77322.1"/>
    </source>
</evidence>
<feature type="transmembrane region" description="Helical" evidence="7">
    <location>
        <begin position="6"/>
        <end position="23"/>
    </location>
</feature>
<evidence type="ECO:0000313" key="9">
    <source>
        <dbReference type="Proteomes" id="UP000271974"/>
    </source>
</evidence>
<keyword evidence="6 7" id="KW-0472">Membrane</keyword>
<feature type="transmembrane region" description="Helical" evidence="7">
    <location>
        <begin position="462"/>
        <end position="481"/>
    </location>
</feature>
<gene>
    <name evidence="8" type="ORF">EGW08_014919</name>
</gene>
<evidence type="ECO:0000256" key="3">
    <source>
        <dbReference type="ARBA" id="ARBA00022448"/>
    </source>
</evidence>
<dbReference type="OrthoDB" id="6493944at2759"/>
<dbReference type="Proteomes" id="UP000271974">
    <property type="component" value="Unassembled WGS sequence"/>
</dbReference>
<feature type="transmembrane region" description="Helical" evidence="7">
    <location>
        <begin position="253"/>
        <end position="273"/>
    </location>
</feature>
<evidence type="ECO:0000256" key="7">
    <source>
        <dbReference type="SAM" id="Phobius"/>
    </source>
</evidence>
<evidence type="ECO:0000256" key="4">
    <source>
        <dbReference type="ARBA" id="ARBA00022692"/>
    </source>
</evidence>
<comment type="caution">
    <text evidence="8">The sequence shown here is derived from an EMBL/GenBank/DDBJ whole genome shotgun (WGS) entry which is preliminary data.</text>
</comment>
<feature type="transmembrane region" description="Helical" evidence="7">
    <location>
        <begin position="422"/>
        <end position="442"/>
    </location>
</feature>
<sequence length="512" mass="55636">MLRALVIPALALLAFLPLPLIIGSQEAKCAYVVAVMAFMWLTEAVPITVTALLPVFMFPMAEVLKASDVAESYINNSSLLFLGGLMVAVAVEEANLHKRMALNVLRLVGTDPKWIMLGLMAPTWFLSMWISNTATVSMMQPMLGLMVPTWFLSMWISNTATVSMMMPIVEAVLSEISTAQDGLANEANENFTRMGKGLSLCIAYAGNIGGIATLTGTPPNLVLKGQADFDCCRKNVRQMAAVKKVILKELEDLGPVTFAEIMTSILFSLLVVLWVSRDPRLIPGWSALFQEKYVSDATAAMFVAVLFFIFPKERPHVFCCRVREPRYKPLLSWTTVEARLPWGVVVLLGGGFALAAACQESGLSSLVGSKLATFDSLDPWVLNLIICITVAMATEITSNTATATLLMPMMAELAVKLKVNPLYLMSSSALSTSFAFMMPVATPPNAIVFSHGRLTILDMVKAGALVNVFAVLILTLAVNTWGDAIFDFSHLPEIFLNETVSSDGLSKRNITT</sequence>
<evidence type="ECO:0000256" key="6">
    <source>
        <dbReference type="ARBA" id="ARBA00023136"/>
    </source>
</evidence>
<keyword evidence="4 7" id="KW-0812">Transmembrane</keyword>
<dbReference type="PROSITE" id="PS01271">
    <property type="entry name" value="NA_SULFATE"/>
    <property type="match status" value="1"/>
</dbReference>
<feature type="transmembrane region" description="Helical" evidence="7">
    <location>
        <begin position="112"/>
        <end position="130"/>
    </location>
</feature>